<name>A0A1B2I1D3_9BACT</name>
<dbReference type="InterPro" id="IPR050273">
    <property type="entry name" value="GppA/Ppx_hydrolase"/>
</dbReference>
<accession>A0A1B2I1D3</accession>
<dbReference type="Pfam" id="PF02541">
    <property type="entry name" value="Ppx-GppA"/>
    <property type="match status" value="1"/>
</dbReference>
<reference evidence="2" key="1">
    <citation type="submission" date="2016-08" db="EMBL/GenBank/DDBJ databases">
        <title>Complete genome of Cloacibacillus porcorum.</title>
        <authorList>
            <person name="Looft T."/>
            <person name="Bayles D.O."/>
            <person name="Alt D.P."/>
        </authorList>
    </citation>
    <scope>NUCLEOTIDE SEQUENCE [LARGE SCALE GENOMIC DNA]</scope>
    <source>
        <strain evidence="2">CL-84</strain>
    </source>
</reference>
<proteinExistence type="predicted"/>
<dbReference type="STRING" id="1197717.BED41_00850"/>
<protein>
    <recommendedName>
        <fullName evidence="1">Ppx/GppA phosphatase N-terminal domain-containing protein</fullName>
    </recommendedName>
</protein>
<feature type="domain" description="Ppx/GppA phosphatase N-terminal" evidence="1">
    <location>
        <begin position="25"/>
        <end position="302"/>
    </location>
</feature>
<gene>
    <name evidence="2" type="ORF">BED41_00850</name>
</gene>
<dbReference type="EMBL" id="CP016757">
    <property type="protein sequence ID" value="ANZ43776.1"/>
    <property type="molecule type" value="Genomic_DNA"/>
</dbReference>
<dbReference type="CDD" id="cd24054">
    <property type="entry name" value="ASKHA_NBD_AaPPX-GppA_MtPPX2-like"/>
    <property type="match status" value="1"/>
</dbReference>
<dbReference type="KEGG" id="cpor:BED41_00850"/>
<dbReference type="RefSeq" id="WP_066741869.1">
    <property type="nucleotide sequence ID" value="NZ_CP016757.1"/>
</dbReference>
<dbReference type="PANTHER" id="PTHR30005:SF0">
    <property type="entry name" value="RETROGRADE REGULATION PROTEIN 2"/>
    <property type="match status" value="1"/>
</dbReference>
<dbReference type="InterPro" id="IPR043129">
    <property type="entry name" value="ATPase_NBD"/>
</dbReference>
<dbReference type="SUPFAM" id="SSF53067">
    <property type="entry name" value="Actin-like ATPase domain"/>
    <property type="match status" value="2"/>
</dbReference>
<dbReference type="GeneID" id="83056399"/>
<evidence type="ECO:0000313" key="3">
    <source>
        <dbReference type="Proteomes" id="UP000093044"/>
    </source>
</evidence>
<dbReference type="OrthoDB" id="9807195at2"/>
<dbReference type="Proteomes" id="UP000093044">
    <property type="component" value="Chromosome"/>
</dbReference>
<sequence>MKKAVIDIGTNSVKLIIGESLQEDIIKIILDVNVITKLGEGMREDGRLSEAAMARTAQAVVKFADFARSQGAEEIVCVGTMALRTAENAGDFIETVRAAGGPEVRVLSGEEEAALSSRAVLNSIDGALRGEVLIFDTGGGSTEFVRAAGGEIERAFSVPVGAVTLTDEKFKSSPSDPRLVCSVIAALTRKFSEAGVSPGAAMMIGAGGNVTAIASVAAGLDRYDPNVIHGSALTREEIMRQTALYAKCTDEERREIKGLSPKRADIILGGACIILAAMEAAGAKEIVVSDRSLRHELLRKELSTDTKI</sequence>
<dbReference type="PANTHER" id="PTHR30005">
    <property type="entry name" value="EXOPOLYPHOSPHATASE"/>
    <property type="match status" value="1"/>
</dbReference>
<dbReference type="Gene3D" id="3.30.420.150">
    <property type="entry name" value="Exopolyphosphatase. Domain 2"/>
    <property type="match status" value="1"/>
</dbReference>
<evidence type="ECO:0000259" key="1">
    <source>
        <dbReference type="Pfam" id="PF02541"/>
    </source>
</evidence>
<organism evidence="2 3">
    <name type="scientific">Cloacibacillus porcorum</name>
    <dbReference type="NCBI Taxonomy" id="1197717"/>
    <lineage>
        <taxon>Bacteria</taxon>
        <taxon>Thermotogati</taxon>
        <taxon>Synergistota</taxon>
        <taxon>Synergistia</taxon>
        <taxon>Synergistales</taxon>
        <taxon>Synergistaceae</taxon>
        <taxon>Cloacibacillus</taxon>
    </lineage>
</organism>
<dbReference type="InterPro" id="IPR003695">
    <property type="entry name" value="Ppx_GppA_N"/>
</dbReference>
<dbReference type="Gene3D" id="3.30.420.40">
    <property type="match status" value="1"/>
</dbReference>
<keyword evidence="3" id="KW-1185">Reference proteome</keyword>
<evidence type="ECO:0000313" key="2">
    <source>
        <dbReference type="EMBL" id="ANZ43776.1"/>
    </source>
</evidence>
<dbReference type="AlphaFoldDB" id="A0A1B2I1D3"/>